<keyword evidence="8" id="KW-1207">Sterol metabolism</keyword>
<evidence type="ECO:0000256" key="14">
    <source>
        <dbReference type="ARBA" id="ARBA00049744"/>
    </source>
</evidence>
<dbReference type="Gene3D" id="3.50.50.60">
    <property type="entry name" value="FAD/NAD(P)-binding domain"/>
    <property type="match status" value="3"/>
</dbReference>
<keyword evidence="5" id="KW-0274">FAD</keyword>
<comment type="cofactor">
    <cofactor evidence="1">
        <name>FAD</name>
        <dbReference type="ChEBI" id="CHEBI:57692"/>
    </cofactor>
</comment>
<name>A0ABU8M7C6_9PSEU</name>
<comment type="caution">
    <text evidence="18">The sequence shown here is derived from an EMBL/GenBank/DDBJ whole genome shotgun (WGS) entry which is preliminary data.</text>
</comment>
<dbReference type="InterPro" id="IPR000172">
    <property type="entry name" value="GMC_OxRdtase_N"/>
</dbReference>
<proteinExistence type="inferred from homology"/>
<dbReference type="Proteomes" id="UP001369736">
    <property type="component" value="Unassembled WGS sequence"/>
</dbReference>
<keyword evidence="19" id="KW-1185">Reference proteome</keyword>
<evidence type="ECO:0000256" key="12">
    <source>
        <dbReference type="ARBA" id="ARBA00049645"/>
    </source>
</evidence>
<protein>
    <recommendedName>
        <fullName evidence="14">Cholesterol oxidase</fullName>
        <ecNumber evidence="13">1.1.3.6</ecNumber>
        <ecNumber evidence="11">5.3.3.1</ecNumber>
    </recommendedName>
    <alternativeName>
        <fullName evidence="15">Cholesterol isomerase</fullName>
    </alternativeName>
</protein>
<evidence type="ECO:0000259" key="16">
    <source>
        <dbReference type="Pfam" id="PF00732"/>
    </source>
</evidence>
<comment type="similarity">
    <text evidence="2">Belongs to the GMC oxidoreductase family.</text>
</comment>
<dbReference type="EC" id="5.3.3.1" evidence="11"/>
<dbReference type="PANTHER" id="PTHR47470:SF1">
    <property type="entry name" value="FAD-DEPENDENT OXIDOREDUCTASE 2 FAD BINDING DOMAIN-CONTAINING PROTEIN"/>
    <property type="match status" value="1"/>
</dbReference>
<evidence type="ECO:0000259" key="17">
    <source>
        <dbReference type="Pfam" id="PF05199"/>
    </source>
</evidence>
<keyword evidence="9" id="KW-0753">Steroid metabolism</keyword>
<keyword evidence="4" id="KW-0285">Flavoprotein</keyword>
<feature type="domain" description="Glucose-methanol-choline oxidoreductase N-terminal" evidence="16">
    <location>
        <begin position="15"/>
        <end position="161"/>
    </location>
</feature>
<evidence type="ECO:0000256" key="4">
    <source>
        <dbReference type="ARBA" id="ARBA00022630"/>
    </source>
</evidence>
<evidence type="ECO:0000256" key="5">
    <source>
        <dbReference type="ARBA" id="ARBA00022827"/>
    </source>
</evidence>
<comment type="pathway">
    <text evidence="12">Steroid metabolism; cholesterol degradation.</text>
</comment>
<dbReference type="InterPro" id="IPR052542">
    <property type="entry name" value="Cholesterol_Oxidase"/>
</dbReference>
<feature type="domain" description="Glucose-methanol-choline oxidoreductase C-terminal" evidence="17">
    <location>
        <begin position="476"/>
        <end position="530"/>
    </location>
</feature>
<evidence type="ECO:0000313" key="19">
    <source>
        <dbReference type="Proteomes" id="UP001369736"/>
    </source>
</evidence>
<dbReference type="PANTHER" id="PTHR47470">
    <property type="entry name" value="CHOLESTEROL OXIDASE"/>
    <property type="match status" value="1"/>
</dbReference>
<dbReference type="InterPro" id="IPR007867">
    <property type="entry name" value="GMC_OxRtase_C"/>
</dbReference>
<evidence type="ECO:0000256" key="8">
    <source>
        <dbReference type="ARBA" id="ARBA00023166"/>
    </source>
</evidence>
<evidence type="ECO:0000256" key="13">
    <source>
        <dbReference type="ARBA" id="ARBA00049723"/>
    </source>
</evidence>
<evidence type="ECO:0000256" key="3">
    <source>
        <dbReference type="ARBA" id="ARBA00022548"/>
    </source>
</evidence>
<evidence type="ECO:0000256" key="1">
    <source>
        <dbReference type="ARBA" id="ARBA00001974"/>
    </source>
</evidence>
<sequence>MADVRPDPGPDPDYDVIVVGSGFGGSVTALRLTEKGYRVGVLEAGRRFADHEFPSTSWHLRDYLWAPWARCFGIFRADPLRDVLVLSGAGVGGGSLVYANTLYRPPRAFYDDPQWRDITDWADELDTAYDQATRMLGANTYPRVSPSDAVMRDVAEEMGVGDTYRAAEVGVFFGAAPGNEVPDPFFGGAGPARHGCLHCGECMTGCRHDAKNTLVKNYLYLAEAAGARVHPMTTATAIRPRGGDLTGASGYEVDVRATGRPGGRRTLRAGQVVVAASALGTQRLLHRLRGSGDLPRISPRLGELSRTNSEAILAARTASESVDYTRGVSITSSIHPDEHTHVEPVRYGRGSNLLALLSAVLVDGTAAAKDASLGERGPSVRRIVGELVRSRKTLWALHRPRNWAEQSIVLLVMQTLDNSLTLKPRRFLRGLRSRPGAGTPNPAWIPAGHEVSRRVARRMGGFPVGASSTLVNLPVTGHFLGGAVISETPETGVVDPYHRLHGHPGVHVVDGSTVPANLGVNPSLTITALAERAMSLWPNRGEPDPRPAPGEPYRRVAAVAPDHPAVPADAPGALRVDLPHPTLGVPL</sequence>
<evidence type="ECO:0000256" key="10">
    <source>
        <dbReference type="ARBA" id="ARBA00023235"/>
    </source>
</evidence>
<reference evidence="18 19" key="1">
    <citation type="submission" date="2024-03" db="EMBL/GenBank/DDBJ databases">
        <title>Actinomycetospora sp. OC33-EN07, a novel actinomycete isolated from wild orchid (Aerides multiflora).</title>
        <authorList>
            <person name="Suriyachadkun C."/>
        </authorList>
    </citation>
    <scope>NUCLEOTIDE SEQUENCE [LARGE SCALE GENOMIC DNA]</scope>
    <source>
        <strain evidence="18 19">OC33-EN07</strain>
    </source>
</reference>
<evidence type="ECO:0000256" key="9">
    <source>
        <dbReference type="ARBA" id="ARBA00023221"/>
    </source>
</evidence>
<keyword evidence="10" id="KW-0413">Isomerase</keyword>
<keyword evidence="7" id="KW-0443">Lipid metabolism</keyword>
<organism evidence="18 19">
    <name type="scientific">Actinomycetospora flava</name>
    <dbReference type="NCBI Taxonomy" id="3129232"/>
    <lineage>
        <taxon>Bacteria</taxon>
        <taxon>Bacillati</taxon>
        <taxon>Actinomycetota</taxon>
        <taxon>Actinomycetes</taxon>
        <taxon>Pseudonocardiales</taxon>
        <taxon>Pseudonocardiaceae</taxon>
        <taxon>Actinomycetospora</taxon>
    </lineage>
</organism>
<evidence type="ECO:0000256" key="7">
    <source>
        <dbReference type="ARBA" id="ARBA00023098"/>
    </source>
</evidence>
<evidence type="ECO:0000256" key="15">
    <source>
        <dbReference type="ARBA" id="ARBA00049778"/>
    </source>
</evidence>
<dbReference type="SUPFAM" id="SSF51905">
    <property type="entry name" value="FAD/NAD(P)-binding domain"/>
    <property type="match status" value="1"/>
</dbReference>
<evidence type="ECO:0000256" key="6">
    <source>
        <dbReference type="ARBA" id="ARBA00023002"/>
    </source>
</evidence>
<dbReference type="InterPro" id="IPR036188">
    <property type="entry name" value="FAD/NAD-bd_sf"/>
</dbReference>
<keyword evidence="3" id="KW-0153">Cholesterol metabolism</keyword>
<feature type="domain" description="Glucose-methanol-choline oxidoreductase N-terminal" evidence="16">
    <location>
        <begin position="195"/>
        <end position="287"/>
    </location>
</feature>
<dbReference type="EC" id="1.1.3.6" evidence="13"/>
<evidence type="ECO:0000313" key="18">
    <source>
        <dbReference type="EMBL" id="MEJ2862947.1"/>
    </source>
</evidence>
<evidence type="ECO:0000256" key="2">
    <source>
        <dbReference type="ARBA" id="ARBA00010790"/>
    </source>
</evidence>
<evidence type="ECO:0000256" key="11">
    <source>
        <dbReference type="ARBA" id="ARBA00038856"/>
    </source>
</evidence>
<dbReference type="Pfam" id="PF05199">
    <property type="entry name" value="GMC_oxred_C"/>
    <property type="match status" value="1"/>
</dbReference>
<keyword evidence="6" id="KW-0560">Oxidoreductase</keyword>
<dbReference type="RefSeq" id="WP_337704318.1">
    <property type="nucleotide sequence ID" value="NZ_JBBEGM010000007.1"/>
</dbReference>
<accession>A0ABU8M7C6</accession>
<dbReference type="Pfam" id="PF00732">
    <property type="entry name" value="GMC_oxred_N"/>
    <property type="match status" value="2"/>
</dbReference>
<gene>
    <name evidence="18" type="ORF">WCD58_17395</name>
</gene>
<dbReference type="EMBL" id="JBBEGM010000007">
    <property type="protein sequence ID" value="MEJ2862947.1"/>
    <property type="molecule type" value="Genomic_DNA"/>
</dbReference>